<dbReference type="EMBL" id="MW580854">
    <property type="protein sequence ID" value="QRM17061.1"/>
    <property type="molecule type" value="Genomic_DNA"/>
</dbReference>
<protein>
    <submittedName>
        <fullName evidence="2">Protein ORF115</fullName>
    </submittedName>
</protein>
<gene>
    <name evidence="2" type="primary">ORF115</name>
</gene>
<evidence type="ECO:0000313" key="2">
    <source>
        <dbReference type="EMBL" id="QRM17061.1"/>
    </source>
</evidence>
<sequence length="106" mass="11909">MATNHTMTGCVFDCLQTPPLLVTRCVNDCLGFNWFFVAAALIGAFVTFVGFMLVLGACAIHNRRRRRRIRTRLINSTSELEATTNLLNSGKLELNRIDDDDDDDDI</sequence>
<keyword evidence="1" id="KW-0472">Membrane</keyword>
<keyword evidence="1" id="KW-1133">Transmembrane helix</keyword>
<feature type="transmembrane region" description="Helical" evidence="1">
    <location>
        <begin position="34"/>
        <end position="60"/>
    </location>
</feature>
<organism evidence="2">
    <name type="scientific">Anguillid herpesvirus 1</name>
    <dbReference type="NCBI Taxonomy" id="150286"/>
    <lineage>
        <taxon>Viruses</taxon>
        <taxon>Duplodnaviria</taxon>
        <taxon>Heunggongvirae</taxon>
        <taxon>Peploviricota</taxon>
        <taxon>Herviviricetes</taxon>
        <taxon>Herpesvirales</taxon>
        <taxon>Alloherpesviridae</taxon>
        <taxon>Cyvirus</taxon>
        <taxon>Cyvirus anguillidallo1</taxon>
    </lineage>
</organism>
<reference evidence="2" key="2">
    <citation type="submission" date="2021-02" db="EMBL/GenBank/DDBJ databases">
        <authorList>
            <person name="Vanderplasschen A.F.C."/>
            <person name="Davison A.J."/>
        </authorList>
    </citation>
    <scope>NUCLEOTIDE SEQUENCE</scope>
    <source>
        <strain evidence="2">HVA 486123</strain>
    </source>
</reference>
<reference evidence="2" key="1">
    <citation type="journal article" date="2021" name="Microorganisms">
        <title>Genomes of Anguillid Herpesvirus 1 Strains Reveal Evolutionary Disparities and Low Genetic Diversity in the Genus Cyprinivirus.</title>
        <authorList>
            <person name="Donohoe O."/>
            <person name="Zhang H."/>
            <person name="Delrez N."/>
            <person name="Gao Y."/>
            <person name="Suarez N.M."/>
            <person name="Davison A.J."/>
            <person name="Vanderplasschen A."/>
        </authorList>
    </citation>
    <scope>NUCLEOTIDE SEQUENCE</scope>
    <source>
        <strain evidence="2">HVA 486123</strain>
    </source>
</reference>
<keyword evidence="1" id="KW-0812">Transmembrane</keyword>
<accession>A0A8E5EWK9</accession>
<name>A0A8E5EWK9_9VIRU</name>
<evidence type="ECO:0000256" key="1">
    <source>
        <dbReference type="SAM" id="Phobius"/>
    </source>
</evidence>
<proteinExistence type="predicted"/>